<keyword evidence="4" id="KW-1185">Reference proteome</keyword>
<keyword evidence="1" id="KW-0812">Transmembrane</keyword>
<gene>
    <name evidence="3" type="ORF">PVAP13_4KG119120</name>
</gene>
<keyword evidence="1" id="KW-0472">Membrane</keyword>
<dbReference type="AlphaFoldDB" id="A0A8T0TMJ7"/>
<dbReference type="InterPro" id="IPR025315">
    <property type="entry name" value="DUF4220"/>
</dbReference>
<sequence>MGIKNSTTTFAQSWSSTQGQLVRVEVLVLFSALIWILVEMFGSRRLRHSQGFFRFFVWAVYTLFTVLDPYTIGLLQDGPFPDQTFVLWGTILLIQVSANSLSVYSIHDIEQRKRMLVQQMLQIILVLWLIVNSKGHNRIYTATIWIFWIQSIILTYRKSGFFSNASKNGGLLKQSKVVADYMIEHEQTPPDVTPNPKTMEGYRYIFYGEGEVDSLLPTAPQYRVVLKEAIRTRFDMLIFGKCTTIDSVWRWVERQSVLTTEVVDRIKDIALSFSLFKLLKRRLCGYQIGEAGLTKTLDFVLDGLISEEGNYVRAFRVIEMELAFLYDFLYTRYDTKNFVYWMWNFLFVVATVTVWNSTPGAFSRHYHRSNLEQRVHGTDVTHWVTAYHCFSIVLFTSDPGRQVGNSGRAP</sequence>
<organism evidence="3 4">
    <name type="scientific">Panicum virgatum</name>
    <name type="common">Blackwell switchgrass</name>
    <dbReference type="NCBI Taxonomy" id="38727"/>
    <lineage>
        <taxon>Eukaryota</taxon>
        <taxon>Viridiplantae</taxon>
        <taxon>Streptophyta</taxon>
        <taxon>Embryophyta</taxon>
        <taxon>Tracheophyta</taxon>
        <taxon>Spermatophyta</taxon>
        <taxon>Magnoliopsida</taxon>
        <taxon>Liliopsida</taxon>
        <taxon>Poales</taxon>
        <taxon>Poaceae</taxon>
        <taxon>PACMAD clade</taxon>
        <taxon>Panicoideae</taxon>
        <taxon>Panicodae</taxon>
        <taxon>Paniceae</taxon>
        <taxon>Panicinae</taxon>
        <taxon>Panicum</taxon>
        <taxon>Panicum sect. Hiantes</taxon>
    </lineage>
</organism>
<feature type="domain" description="DUF4220" evidence="2">
    <location>
        <begin position="58"/>
        <end position="387"/>
    </location>
</feature>
<evidence type="ECO:0000256" key="1">
    <source>
        <dbReference type="SAM" id="Phobius"/>
    </source>
</evidence>
<dbReference type="PANTHER" id="PTHR31325">
    <property type="entry name" value="OS01G0798800 PROTEIN-RELATED"/>
    <property type="match status" value="1"/>
</dbReference>
<accession>A0A8T0TMJ7</accession>
<evidence type="ECO:0000313" key="3">
    <source>
        <dbReference type="EMBL" id="KAG2609149.1"/>
    </source>
</evidence>
<evidence type="ECO:0000259" key="2">
    <source>
        <dbReference type="Pfam" id="PF13968"/>
    </source>
</evidence>
<feature type="transmembrane region" description="Helical" evidence="1">
    <location>
        <begin position="85"/>
        <end position="104"/>
    </location>
</feature>
<feature type="transmembrane region" description="Helical" evidence="1">
    <location>
        <begin position="20"/>
        <end position="40"/>
    </location>
</feature>
<feature type="transmembrane region" description="Helical" evidence="1">
    <location>
        <begin position="52"/>
        <end position="73"/>
    </location>
</feature>
<evidence type="ECO:0000313" key="4">
    <source>
        <dbReference type="Proteomes" id="UP000823388"/>
    </source>
</evidence>
<dbReference type="Pfam" id="PF13968">
    <property type="entry name" value="DUF4220"/>
    <property type="match status" value="1"/>
</dbReference>
<reference evidence="3" key="1">
    <citation type="submission" date="2020-05" db="EMBL/GenBank/DDBJ databases">
        <title>WGS assembly of Panicum virgatum.</title>
        <authorList>
            <person name="Lovell J.T."/>
            <person name="Jenkins J."/>
            <person name="Shu S."/>
            <person name="Juenger T.E."/>
            <person name="Schmutz J."/>
        </authorList>
    </citation>
    <scope>NUCLEOTIDE SEQUENCE</scope>
    <source>
        <strain evidence="3">AP13</strain>
    </source>
</reference>
<feature type="transmembrane region" description="Helical" evidence="1">
    <location>
        <begin position="338"/>
        <end position="355"/>
    </location>
</feature>
<dbReference type="EMBL" id="CM029043">
    <property type="protein sequence ID" value="KAG2609149.1"/>
    <property type="molecule type" value="Genomic_DNA"/>
</dbReference>
<name>A0A8T0TMJ7_PANVG</name>
<proteinExistence type="predicted"/>
<keyword evidence="1" id="KW-1133">Transmembrane helix</keyword>
<comment type="caution">
    <text evidence="3">The sequence shown here is derived from an EMBL/GenBank/DDBJ whole genome shotgun (WGS) entry which is preliminary data.</text>
</comment>
<protein>
    <recommendedName>
        <fullName evidence="2">DUF4220 domain-containing protein</fullName>
    </recommendedName>
</protein>
<dbReference type="Proteomes" id="UP000823388">
    <property type="component" value="Chromosome 4K"/>
</dbReference>